<keyword evidence="4" id="KW-1185">Reference proteome</keyword>
<dbReference type="Pfam" id="PF08600">
    <property type="entry name" value="NuBaID_C"/>
    <property type="match status" value="1"/>
</dbReference>
<evidence type="ECO:0000256" key="1">
    <source>
        <dbReference type="SAM" id="MobiDB-lite"/>
    </source>
</evidence>
<dbReference type="GO" id="GO:0008270">
    <property type="term" value="F:zinc ion binding"/>
    <property type="evidence" value="ECO:0007669"/>
    <property type="project" value="InterPro"/>
</dbReference>
<evidence type="ECO:0000313" key="4">
    <source>
        <dbReference type="Proteomes" id="UP001237642"/>
    </source>
</evidence>
<dbReference type="InterPro" id="IPR013909">
    <property type="entry name" value="NuBaID_C"/>
</dbReference>
<evidence type="ECO:0000259" key="2">
    <source>
        <dbReference type="Pfam" id="PF08600"/>
    </source>
</evidence>
<evidence type="ECO:0000313" key="3">
    <source>
        <dbReference type="EMBL" id="KAK1353877.1"/>
    </source>
</evidence>
<sequence>MIYGQNKDITNQDKHNLAVKNSNVGEAGEVLKESENSGLQIIDPKRRRLEEPSTHGPSDYQNETDTEMIETQNNAGVESKNLSMAASKDEVTQAGKASPTDDSGYPGAGDMVANGKGPPNGENNYEEAVEFDPIKNHNYFCPWVNGNVAAAGSSSNSGSGSGASAIALCGWQLTLDALDSFQSLGQAPVQTVESESAASLCKTEDTSITTTTFTTGQRDISIYTTDFREV</sequence>
<accession>A0AAD8GT50</accession>
<protein>
    <recommendedName>
        <fullName evidence="2">NuBaID C-terminal domain-containing protein</fullName>
    </recommendedName>
</protein>
<proteinExistence type="predicted"/>
<comment type="caution">
    <text evidence="3">The sequence shown here is derived from an EMBL/GenBank/DDBJ whole genome shotgun (WGS) entry which is preliminary data.</text>
</comment>
<dbReference type="PANTHER" id="PTHR15835">
    <property type="entry name" value="NUCLEAR-INTERACTING PARTNER OF ALK"/>
    <property type="match status" value="1"/>
</dbReference>
<organism evidence="3 4">
    <name type="scientific">Heracleum sosnowskyi</name>
    <dbReference type="NCBI Taxonomy" id="360622"/>
    <lineage>
        <taxon>Eukaryota</taxon>
        <taxon>Viridiplantae</taxon>
        <taxon>Streptophyta</taxon>
        <taxon>Embryophyta</taxon>
        <taxon>Tracheophyta</taxon>
        <taxon>Spermatophyta</taxon>
        <taxon>Magnoliopsida</taxon>
        <taxon>eudicotyledons</taxon>
        <taxon>Gunneridae</taxon>
        <taxon>Pentapetalae</taxon>
        <taxon>asterids</taxon>
        <taxon>campanulids</taxon>
        <taxon>Apiales</taxon>
        <taxon>Apiaceae</taxon>
        <taxon>Apioideae</taxon>
        <taxon>apioid superclade</taxon>
        <taxon>Tordylieae</taxon>
        <taxon>Tordyliinae</taxon>
        <taxon>Heracleum</taxon>
    </lineage>
</organism>
<gene>
    <name evidence="3" type="ORF">POM88_052242</name>
</gene>
<feature type="compositionally biased region" description="Polar residues" evidence="1">
    <location>
        <begin position="69"/>
        <end position="84"/>
    </location>
</feature>
<feature type="domain" description="NuBaID C-terminal" evidence="2">
    <location>
        <begin position="122"/>
        <end position="180"/>
    </location>
</feature>
<dbReference type="AlphaFoldDB" id="A0AAD8GT50"/>
<dbReference type="GO" id="GO:0005634">
    <property type="term" value="C:nucleus"/>
    <property type="evidence" value="ECO:0007669"/>
    <property type="project" value="TreeGrafter"/>
</dbReference>
<dbReference type="Proteomes" id="UP001237642">
    <property type="component" value="Unassembled WGS sequence"/>
</dbReference>
<reference evidence="3" key="2">
    <citation type="submission" date="2023-05" db="EMBL/GenBank/DDBJ databases">
        <authorList>
            <person name="Schelkunov M.I."/>
        </authorList>
    </citation>
    <scope>NUCLEOTIDE SEQUENCE</scope>
    <source>
        <strain evidence="3">Hsosn_3</strain>
        <tissue evidence="3">Leaf</tissue>
    </source>
</reference>
<feature type="region of interest" description="Disordered" evidence="1">
    <location>
        <begin position="29"/>
        <end position="121"/>
    </location>
</feature>
<dbReference type="PANTHER" id="PTHR15835:SF16">
    <property type="entry name" value="F20D23.9 PROTEIN"/>
    <property type="match status" value="1"/>
</dbReference>
<dbReference type="EMBL" id="JAUIZM010000012">
    <property type="protein sequence ID" value="KAK1353877.1"/>
    <property type="molecule type" value="Genomic_DNA"/>
</dbReference>
<name>A0AAD8GT50_9APIA</name>
<reference evidence="3" key="1">
    <citation type="submission" date="2023-02" db="EMBL/GenBank/DDBJ databases">
        <title>Genome of toxic invasive species Heracleum sosnowskyi carries increased number of genes despite the absence of recent whole-genome duplications.</title>
        <authorList>
            <person name="Schelkunov M."/>
            <person name="Shtratnikova V."/>
            <person name="Makarenko M."/>
            <person name="Klepikova A."/>
            <person name="Omelchenko D."/>
            <person name="Novikova G."/>
            <person name="Obukhova E."/>
            <person name="Bogdanov V."/>
            <person name="Penin A."/>
            <person name="Logacheva M."/>
        </authorList>
    </citation>
    <scope>NUCLEOTIDE SEQUENCE</scope>
    <source>
        <strain evidence="3">Hsosn_3</strain>
        <tissue evidence="3">Leaf</tissue>
    </source>
</reference>